<evidence type="ECO:0000313" key="2">
    <source>
        <dbReference type="EMBL" id="AZV01806.1"/>
    </source>
</evidence>
<sequence length="891" mass="97276">MAKEKQQAPIDRPLSRAYLREFSGWSTAYPPGLSDPTSLRVMENIYITREGAARVRPGIRSVFTEDWWLGTSGETIVGSFEHFVYDSTSRVALLFAVRGTSGTITFKVVVYNAATNRFDDAGPVFPGVTFSSDTTYVKYIQIDNKILALSDAENEPAILFNVGEVKSAKKISAAGLTLPAFTDALTIVHPDAAWIDNPTKNTRPAAETPTPQTLVKAFPALGAPGSATTASGQPFTLLGHGLAVNQAVQLKGTTAPTGFTLNTVYYVREVRSKDSFVVSATVGGGIVNPTSAGAGLYFEYGPTPQGEAAVNPNRFSFGYFYTFETEFGESAPSGVTIFKTVRGWSTWKFNSPDANGNPEDNVFVIDPKLAMDQLVAMLPAGQYATAKAAGAIKWNLYQFTWSDESPVPSVATLVGSQDITPAGTEATESWIQNTAAALAESYIVPVPNPENRINYSGSPLSRQGIAVGDRIVLVNDGLNQALIRWSANVPEEYTNFSASKNGGTKTLSSGNLLVPLNVQLWQNPQSTDTIVILCKGLNGYHAAYYMAPASVSGQSDATLIMGFEETTATPGTISPYGVEVFNNKLYHPLEAELMASSAQNYTITHKTMTTDVANKWQMLANKEDIVSSQHDGRLYFIVNNPEGAPLEDDCMGNEIWVIDVGGENPTWSRWLIQGISLRKLQIGDKLYMAVVRPDAIFILDEMAYADEYAEGADTLLKNISWKLETNTLGANRQHDAWALLYQASVHVGDFLGAFEWGIHGTDVNGLKVQRKFKRTKSKQDDTGVDLSNGRVSGGVDLGDTWDHLAIQRDMMEWTFFARSVEAPLTENGPSETWMSYGQIDYVQFMITQMSTNVGYEAGSVETFEYMRDSQRNHPNSPTRNGVPMPMNLDRP</sequence>
<protein>
    <submittedName>
        <fullName evidence="2">Uncharacterized protein</fullName>
    </submittedName>
</protein>
<feature type="region of interest" description="Disordered" evidence="1">
    <location>
        <begin position="868"/>
        <end position="891"/>
    </location>
</feature>
<reference evidence="2 3" key="1">
    <citation type="submission" date="2018-12" db="EMBL/GenBank/DDBJ databases">
        <authorList>
            <person name="Coleman S.T."/>
            <person name="Adewumi O.M."/>
            <person name="Alachi P."/>
            <person name="Anderson S.J."/>
            <person name="Bakarey A.S."/>
            <person name="Beyer A.R."/>
            <person name="Biederman W.H."/>
            <person name="Bollivar D.W."/>
            <person name="Butela K.A."/>
            <person name="Byrum C.A."/>
            <person name="Collins D.P."/>
            <person name="Cresawn S.G."/>
            <person name="Dougan K.E."/>
            <person name="Duffy I."/>
            <person name="Eivazova E.R."/>
            <person name="Engstrom E.M."/>
            <person name="Fallest-Strobl P.C."/>
            <person name="Godde J.S."/>
            <person name="Lee J.S."/>
            <person name="Long J.A."/>
            <person name="Mastrapaolo M.D."/>
            <person name="Mathur V."/>
            <person name="Mesich B.L."/>
            <person name="Mitchell J.C."/>
            <person name="Moore R."/>
            <person name="Pandey S."/>
            <person name="Pollack M.J."/>
            <person name="Porter M.L."/>
            <person name="Reid N.M."/>
            <person name="Salvitti L.R."/>
            <person name="Sayre B.L."/>
            <person name="Schrock T.A."/>
            <person name="Sconiers W.B."/>
            <person name="Sheehy R."/>
            <person name="Shows K.H."/>
            <person name="Sprenkle A.B."/>
            <person name="Swerdlow S.J."/>
            <person name="Theoret J.R."/>
            <person name="Thompson K.M."/>
            <person name="Tibbetts T.J."/>
            <person name="Tigges M."/>
            <person name="Van A.R."/>
            <person name="Washington J.M."/>
            <person name="Windsor E.J."/>
            <person name="Garlena R.A."/>
            <person name="Russell D.A."/>
            <person name="Pope W.H."/>
            <person name="Jacobs-Sera D."/>
            <person name="Hatfull G.F."/>
        </authorList>
    </citation>
    <scope>NUCLEOTIDE SEQUENCE [LARGE SCALE GENOMIC DNA]</scope>
</reference>
<dbReference type="InterPro" id="IPR023366">
    <property type="entry name" value="ATP_synth_asu-like_sf"/>
</dbReference>
<gene>
    <name evidence="2" type="primary">44</name>
    <name evidence="2" type="ORF">SEA_ARMAWEN_44</name>
</gene>
<organism evidence="2 3">
    <name type="scientific">Microbacterium phage ArMaWen</name>
    <dbReference type="NCBI Taxonomy" id="2500786"/>
    <lineage>
        <taxon>Viruses</taxon>
        <taxon>Duplodnaviria</taxon>
        <taxon>Heunggongvirae</taxon>
        <taxon>Uroviricota</taxon>
        <taxon>Caudoviricetes</taxon>
        <taxon>Eekayvirinae</taxon>
        <taxon>Tinytimothyvirus</taxon>
        <taxon>Tinytimothyvirus alex44</taxon>
    </lineage>
</organism>
<dbReference type="EMBL" id="MK308638">
    <property type="protein sequence ID" value="AZV01806.1"/>
    <property type="molecule type" value="Genomic_DNA"/>
</dbReference>
<evidence type="ECO:0000313" key="3">
    <source>
        <dbReference type="Proteomes" id="UP000286843"/>
    </source>
</evidence>
<dbReference type="Gene3D" id="2.40.30.20">
    <property type="match status" value="1"/>
</dbReference>
<proteinExistence type="predicted"/>
<name>A0A3T0IP04_9CAUD</name>
<evidence type="ECO:0000256" key="1">
    <source>
        <dbReference type="SAM" id="MobiDB-lite"/>
    </source>
</evidence>
<dbReference type="Proteomes" id="UP000286843">
    <property type="component" value="Segment"/>
</dbReference>
<accession>A0A3T0IP04</accession>